<dbReference type="PATRIC" id="fig|45658.8.peg.3514"/>
<dbReference type="EMBL" id="MDCJ01000007">
    <property type="protein sequence ID" value="ODS04419.1"/>
    <property type="molecule type" value="Genomic_DNA"/>
</dbReference>
<dbReference type="InterPro" id="IPR050986">
    <property type="entry name" value="GutQ/KpsF_isomerases"/>
</dbReference>
<keyword evidence="5" id="KW-0862">Zinc</keyword>
<comment type="catalytic activity">
    <reaction evidence="4">
        <text>D-arabinose 5-phosphate = D-ribulose 5-phosphate</text>
        <dbReference type="Rhea" id="RHEA:23104"/>
        <dbReference type="ChEBI" id="CHEBI:57693"/>
        <dbReference type="ChEBI" id="CHEBI:58121"/>
        <dbReference type="EC" id="5.3.1.13"/>
    </reaction>
</comment>
<dbReference type="InterPro" id="IPR046348">
    <property type="entry name" value="SIS_dom_sf"/>
</dbReference>
<dbReference type="EC" id="5.3.1.13" evidence="4"/>
<comment type="caution">
    <text evidence="8">The sequence shown here is derived from an EMBL/GenBank/DDBJ whole genome shotgun (WGS) entry which is preliminary data.</text>
</comment>
<evidence type="ECO:0000313" key="8">
    <source>
        <dbReference type="EMBL" id="ODS04419.1"/>
    </source>
</evidence>
<dbReference type="Gene3D" id="3.40.50.10490">
    <property type="entry name" value="Glucose-6-phosphate isomerase like protein, domain 1"/>
    <property type="match status" value="1"/>
</dbReference>
<evidence type="ECO:0000256" key="1">
    <source>
        <dbReference type="ARBA" id="ARBA00008165"/>
    </source>
</evidence>
<dbReference type="GO" id="GO:0097367">
    <property type="term" value="F:carbohydrate derivative binding"/>
    <property type="evidence" value="ECO:0007669"/>
    <property type="project" value="InterPro"/>
</dbReference>
<keyword evidence="5" id="KW-0479">Metal-binding</keyword>
<feature type="site" description="Catalytically relevant" evidence="6">
    <location>
        <position position="186"/>
    </location>
</feature>
<proteinExistence type="inferred from homology"/>
<dbReference type="AlphaFoldDB" id="A0A1E3WF20"/>
<comment type="similarity">
    <text evidence="1 4">Belongs to the SIS family. GutQ/KpsF subfamily.</text>
</comment>
<dbReference type="CDD" id="cd05014">
    <property type="entry name" value="SIS_Kpsf"/>
    <property type="match status" value="1"/>
</dbReference>
<dbReference type="InterPro" id="IPR001347">
    <property type="entry name" value="SIS_dom"/>
</dbReference>
<keyword evidence="3" id="KW-0129">CBS domain</keyword>
<feature type="site" description="Catalytically relevant" evidence="6">
    <location>
        <position position="52"/>
    </location>
</feature>
<evidence type="ECO:0000256" key="2">
    <source>
        <dbReference type="ARBA" id="ARBA00022737"/>
    </source>
</evidence>
<evidence type="ECO:0000313" key="9">
    <source>
        <dbReference type="Proteomes" id="UP000095131"/>
    </source>
</evidence>
<evidence type="ECO:0000259" key="7">
    <source>
        <dbReference type="PROSITE" id="PS51464"/>
    </source>
</evidence>
<dbReference type="Proteomes" id="UP000095131">
    <property type="component" value="Unassembled WGS sequence"/>
</dbReference>
<dbReference type="SUPFAM" id="SSF53697">
    <property type="entry name" value="SIS domain"/>
    <property type="match status" value="1"/>
</dbReference>
<dbReference type="GO" id="GO:0019146">
    <property type="term" value="F:arabinose-5-phosphate isomerase activity"/>
    <property type="evidence" value="ECO:0007669"/>
    <property type="project" value="UniProtKB-EC"/>
</dbReference>
<name>A0A1E3WF20_9VIBR</name>
<keyword evidence="4 8" id="KW-0413">Isomerase</keyword>
<dbReference type="RefSeq" id="WP_069447645.1">
    <property type="nucleotide sequence ID" value="NZ_MDCJ01000007.1"/>
</dbReference>
<feature type="site" description="Catalytically relevant" evidence="6">
    <location>
        <position position="145"/>
    </location>
</feature>
<dbReference type="InterPro" id="IPR004800">
    <property type="entry name" value="KdsD/KpsF-type"/>
</dbReference>
<dbReference type="Gene3D" id="3.10.580.10">
    <property type="entry name" value="CBS-domain"/>
    <property type="match status" value="1"/>
</dbReference>
<dbReference type="FunFam" id="3.40.50.10490:FF:000011">
    <property type="entry name" value="Arabinose 5-phosphate isomerase"/>
    <property type="match status" value="1"/>
</dbReference>
<dbReference type="PANTHER" id="PTHR42745:SF1">
    <property type="entry name" value="ARABINOSE 5-PHOSPHATE ISOMERASE KDSD"/>
    <property type="match status" value="1"/>
</dbReference>
<reference evidence="8 9" key="1">
    <citation type="submission" date="2016-08" db="EMBL/GenBank/DDBJ databases">
        <title>Genome sequencing of Vibrio scophthalmi strain FP3289, an isolated from Paralichthys olivaceus.</title>
        <authorList>
            <person name="Han H.-J."/>
        </authorList>
    </citation>
    <scope>NUCLEOTIDE SEQUENCE [LARGE SCALE GENOMIC DNA]</scope>
    <source>
        <strain evidence="8 9">FP3289</strain>
    </source>
</reference>
<dbReference type="NCBIfam" id="TIGR00393">
    <property type="entry name" value="kpsF"/>
    <property type="match status" value="1"/>
</dbReference>
<accession>A0A1E3WF20</accession>
<evidence type="ECO:0000256" key="4">
    <source>
        <dbReference type="PIRNR" id="PIRNR004692"/>
    </source>
</evidence>
<dbReference type="OrthoDB" id="9762536at2"/>
<feature type="binding site" evidence="5">
    <location>
        <position position="75"/>
    </location>
    <ligand>
        <name>Zn(2+)</name>
        <dbReference type="ChEBI" id="CHEBI:29105"/>
    </ligand>
</feature>
<dbReference type="Pfam" id="PF01380">
    <property type="entry name" value="SIS"/>
    <property type="match status" value="1"/>
</dbReference>
<feature type="domain" description="SIS" evidence="7">
    <location>
        <begin position="34"/>
        <end position="177"/>
    </location>
</feature>
<protein>
    <recommendedName>
        <fullName evidence="4">Arabinose 5-phosphate isomerase</fullName>
        <shortName evidence="4">API</shortName>
        <ecNumber evidence="4">5.3.1.13</ecNumber>
    </recommendedName>
</protein>
<dbReference type="GO" id="GO:0046872">
    <property type="term" value="F:metal ion binding"/>
    <property type="evidence" value="ECO:0007669"/>
    <property type="project" value="UniProtKB-KW"/>
</dbReference>
<feature type="site" description="Catalytically relevant" evidence="6">
    <location>
        <position position="104"/>
    </location>
</feature>
<dbReference type="GO" id="GO:0005975">
    <property type="term" value="P:carbohydrate metabolic process"/>
    <property type="evidence" value="ECO:0007669"/>
    <property type="project" value="InterPro"/>
</dbReference>
<dbReference type="InterPro" id="IPR035474">
    <property type="entry name" value="SIS_Kpsf"/>
</dbReference>
<dbReference type="PIRSF" id="PIRSF004692">
    <property type="entry name" value="KdsD_KpsF"/>
    <property type="match status" value="1"/>
</dbReference>
<organism evidence="8 9">
    <name type="scientific">Vibrio scophthalmi</name>
    <dbReference type="NCBI Taxonomy" id="45658"/>
    <lineage>
        <taxon>Bacteria</taxon>
        <taxon>Pseudomonadati</taxon>
        <taxon>Pseudomonadota</taxon>
        <taxon>Gammaproteobacteria</taxon>
        <taxon>Vibrionales</taxon>
        <taxon>Vibrionaceae</taxon>
        <taxon>Vibrio</taxon>
    </lineage>
</organism>
<dbReference type="PANTHER" id="PTHR42745">
    <property type="match status" value="1"/>
</dbReference>
<sequence length="310" mass="33207">MLPSPISIAKNVIAQEIAGLNRLSEHLDDAFNGAVEAILTTRGRTIICGVGKSGIIGKKIAASFASTGTPSFFMHPTEAWHGDLGMCQPEDVVILISNSGQSEEVLKLLPFFQANGNTLIALSSQPNSTLSKHAHFHLNLGVDHEACPHNLAPTTSAIATLAMGDALTVALMSARDFQPNDFARFHPGGSLGARLHNRVRDVMEVHMPPVIDADSNFQTIVNAMTTGKLGLALVQLNQGYGLITDGDLRRAMAKEQQNVFSISATQIASLTPRNINANARLIDALDLMDRCKITSLLVEDNSQIIGIVKK</sequence>
<evidence type="ECO:0000256" key="6">
    <source>
        <dbReference type="PIRSR" id="PIRSR004692-3"/>
    </source>
</evidence>
<keyword evidence="2" id="KW-0677">Repeat</keyword>
<dbReference type="PROSITE" id="PS51464">
    <property type="entry name" value="SIS"/>
    <property type="match status" value="1"/>
</dbReference>
<evidence type="ECO:0000256" key="5">
    <source>
        <dbReference type="PIRSR" id="PIRSR004692-2"/>
    </source>
</evidence>
<dbReference type="InterPro" id="IPR046342">
    <property type="entry name" value="CBS_dom_sf"/>
</dbReference>
<dbReference type="GO" id="GO:1901135">
    <property type="term" value="P:carbohydrate derivative metabolic process"/>
    <property type="evidence" value="ECO:0007669"/>
    <property type="project" value="InterPro"/>
</dbReference>
<gene>
    <name evidence="8" type="ORF">VSF3289_03558</name>
</gene>
<evidence type="ECO:0000256" key="3">
    <source>
        <dbReference type="ARBA" id="ARBA00023122"/>
    </source>
</evidence>